<dbReference type="EMBL" id="ML978121">
    <property type="protein sequence ID" value="KAF2103772.1"/>
    <property type="molecule type" value="Genomic_DNA"/>
</dbReference>
<evidence type="ECO:0000256" key="1">
    <source>
        <dbReference type="SAM" id="MobiDB-lite"/>
    </source>
</evidence>
<feature type="compositionally biased region" description="Basic and acidic residues" evidence="1">
    <location>
        <begin position="142"/>
        <end position="162"/>
    </location>
</feature>
<comment type="caution">
    <text evidence="3">The sequence shown here is derived from an EMBL/GenBank/DDBJ whole genome shotgun (WGS) entry which is preliminary data.</text>
</comment>
<evidence type="ECO:0000313" key="3">
    <source>
        <dbReference type="EMBL" id="KAF2103772.1"/>
    </source>
</evidence>
<reference evidence="3" key="1">
    <citation type="journal article" date="2020" name="Stud. Mycol.">
        <title>101 Dothideomycetes genomes: a test case for predicting lifestyles and emergence of pathogens.</title>
        <authorList>
            <person name="Haridas S."/>
            <person name="Albert R."/>
            <person name="Binder M."/>
            <person name="Bloem J."/>
            <person name="Labutti K."/>
            <person name="Salamov A."/>
            <person name="Andreopoulos B."/>
            <person name="Baker S."/>
            <person name="Barry K."/>
            <person name="Bills G."/>
            <person name="Bluhm B."/>
            <person name="Cannon C."/>
            <person name="Castanera R."/>
            <person name="Culley D."/>
            <person name="Daum C."/>
            <person name="Ezra D."/>
            <person name="Gonzalez J."/>
            <person name="Henrissat B."/>
            <person name="Kuo A."/>
            <person name="Liang C."/>
            <person name="Lipzen A."/>
            <person name="Lutzoni F."/>
            <person name="Magnuson J."/>
            <person name="Mondo S."/>
            <person name="Nolan M."/>
            <person name="Ohm R."/>
            <person name="Pangilinan J."/>
            <person name="Park H.-J."/>
            <person name="Ramirez L."/>
            <person name="Alfaro M."/>
            <person name="Sun H."/>
            <person name="Tritt A."/>
            <person name="Yoshinaga Y."/>
            <person name="Zwiers L.-H."/>
            <person name="Turgeon B."/>
            <person name="Goodwin S."/>
            <person name="Spatafora J."/>
            <person name="Crous P."/>
            <person name="Grigoriev I."/>
        </authorList>
    </citation>
    <scope>NUCLEOTIDE SEQUENCE</scope>
    <source>
        <strain evidence="3">CBS 133067</strain>
    </source>
</reference>
<evidence type="ECO:0000313" key="4">
    <source>
        <dbReference type="Proteomes" id="UP000799772"/>
    </source>
</evidence>
<keyword evidence="2" id="KW-0812">Transmembrane</keyword>
<feature type="region of interest" description="Disordered" evidence="1">
    <location>
        <begin position="68"/>
        <end position="91"/>
    </location>
</feature>
<sequence>MSFSYDRYDRRASSTTRSTRRTTFGYWVPLALTVTLATAGVVAWIWSERSEHDDDASSSDEHLDYGREQYYEGRGPGGPAGAGAGYDGAERGEDDTILGRVQGAIRRTPSPQQAFDIASKKVAAGVAAAGAVMGGALSSIREEEKDDFGDHERWSEEADVRRTMSGALPPQQRSLPTGARKRSVVIVVSAETTLDHLQEDDQGYLKEHASVLSHLPPVDPATTNLFVLIYAPSLSSQGGKDNPVSLSSSYSALSTPAQTPGEELTHLDPGTHTPALSARDVEASQALFDRLQQEALQLVSKPTMMMPFTTQTGCVHMLRHLAPDMVYIVESLSGSHGDVVEQIKGWVGQVVVIVGGDGGGLGGLVDTEDEMGEEKEEKRDGKWWQSGDMVGLGKGVEVVDGVRVGEDFERRVVGRE</sequence>
<feature type="transmembrane region" description="Helical" evidence="2">
    <location>
        <begin position="24"/>
        <end position="46"/>
    </location>
</feature>
<gene>
    <name evidence="3" type="ORF">NA57DRAFT_29824</name>
</gene>
<dbReference type="OrthoDB" id="5327700at2759"/>
<proteinExistence type="predicted"/>
<feature type="region of interest" description="Disordered" evidence="1">
    <location>
        <begin position="142"/>
        <end position="178"/>
    </location>
</feature>
<protein>
    <recommendedName>
        <fullName evidence="5">Peroxin 22-like protein</fullName>
    </recommendedName>
</protein>
<keyword evidence="2" id="KW-0472">Membrane</keyword>
<feature type="compositionally biased region" description="Low complexity" evidence="1">
    <location>
        <begin position="245"/>
        <end position="254"/>
    </location>
</feature>
<evidence type="ECO:0008006" key="5">
    <source>
        <dbReference type="Google" id="ProtNLM"/>
    </source>
</evidence>
<evidence type="ECO:0000256" key="2">
    <source>
        <dbReference type="SAM" id="Phobius"/>
    </source>
</evidence>
<dbReference type="Proteomes" id="UP000799772">
    <property type="component" value="Unassembled WGS sequence"/>
</dbReference>
<dbReference type="AlphaFoldDB" id="A0A9P4ISQ4"/>
<feature type="region of interest" description="Disordered" evidence="1">
    <location>
        <begin position="235"/>
        <end position="275"/>
    </location>
</feature>
<keyword evidence="2" id="KW-1133">Transmembrane helix</keyword>
<keyword evidence="4" id="KW-1185">Reference proteome</keyword>
<feature type="compositionally biased region" description="Gly residues" evidence="1">
    <location>
        <begin position="74"/>
        <end position="86"/>
    </location>
</feature>
<organism evidence="3 4">
    <name type="scientific">Rhizodiscina lignyota</name>
    <dbReference type="NCBI Taxonomy" id="1504668"/>
    <lineage>
        <taxon>Eukaryota</taxon>
        <taxon>Fungi</taxon>
        <taxon>Dikarya</taxon>
        <taxon>Ascomycota</taxon>
        <taxon>Pezizomycotina</taxon>
        <taxon>Dothideomycetes</taxon>
        <taxon>Pleosporomycetidae</taxon>
        <taxon>Aulographales</taxon>
        <taxon>Rhizodiscinaceae</taxon>
        <taxon>Rhizodiscina</taxon>
    </lineage>
</organism>
<name>A0A9P4ISQ4_9PEZI</name>
<accession>A0A9P4ISQ4</accession>